<dbReference type="OrthoDB" id="6266369at2759"/>
<accession>A0A074Z069</accession>
<dbReference type="AlphaFoldDB" id="A0A074Z069"/>
<dbReference type="GeneID" id="20325268"/>
<keyword evidence="2" id="KW-1185">Reference proteome</keyword>
<reference evidence="1 2" key="1">
    <citation type="submission" date="2013-11" db="EMBL/GenBank/DDBJ databases">
        <title>Opisthorchis viverrini - life in the bile duct.</title>
        <authorList>
            <person name="Young N.D."/>
            <person name="Nagarajan N."/>
            <person name="Lin S.J."/>
            <person name="Korhonen P.K."/>
            <person name="Jex A.R."/>
            <person name="Hall R.S."/>
            <person name="Safavi-Hemami H."/>
            <person name="Kaewkong W."/>
            <person name="Bertrand D."/>
            <person name="Gao S."/>
            <person name="Seet Q."/>
            <person name="Wongkham S."/>
            <person name="Teh B.T."/>
            <person name="Wongkham C."/>
            <person name="Intapan P.M."/>
            <person name="Maleewong W."/>
            <person name="Yang X."/>
            <person name="Hu M."/>
            <person name="Wang Z."/>
            <person name="Hofmann A."/>
            <person name="Sternberg P.W."/>
            <person name="Tan P."/>
            <person name="Wang J."/>
            <person name="Gasser R.B."/>
        </authorList>
    </citation>
    <scope>NUCLEOTIDE SEQUENCE [LARGE SCALE GENOMIC DNA]</scope>
</reference>
<dbReference type="KEGG" id="ovi:T265_11100"/>
<protein>
    <submittedName>
        <fullName evidence="1">Uncharacterized protein</fullName>
    </submittedName>
</protein>
<dbReference type="EMBL" id="KL597068">
    <property type="protein sequence ID" value="KER20318.1"/>
    <property type="molecule type" value="Genomic_DNA"/>
</dbReference>
<proteinExistence type="predicted"/>
<evidence type="ECO:0000313" key="1">
    <source>
        <dbReference type="EMBL" id="KER20318.1"/>
    </source>
</evidence>
<evidence type="ECO:0000313" key="2">
    <source>
        <dbReference type="Proteomes" id="UP000054324"/>
    </source>
</evidence>
<dbReference type="Proteomes" id="UP000054324">
    <property type="component" value="Unassembled WGS sequence"/>
</dbReference>
<dbReference type="CTD" id="20325268"/>
<name>A0A074Z069_OPIVI</name>
<organism evidence="1 2">
    <name type="scientific">Opisthorchis viverrini</name>
    <name type="common">Southeast Asian liver fluke</name>
    <dbReference type="NCBI Taxonomy" id="6198"/>
    <lineage>
        <taxon>Eukaryota</taxon>
        <taxon>Metazoa</taxon>
        <taxon>Spiralia</taxon>
        <taxon>Lophotrochozoa</taxon>
        <taxon>Platyhelminthes</taxon>
        <taxon>Trematoda</taxon>
        <taxon>Digenea</taxon>
        <taxon>Opisthorchiida</taxon>
        <taxon>Opisthorchiata</taxon>
        <taxon>Opisthorchiidae</taxon>
        <taxon>Opisthorchis</taxon>
    </lineage>
</organism>
<sequence length="267" mass="29128">MQYPKVTENSSTSHASTSTTGFALLGAHQLKLDLFVYRQPCHSSGYLPSLAVGLQTSYHQSRWDCQCELTASFALVIKCLQSNCQVQQTGQQRTSVTEFSTVFNTIANPVHLPCSTPMRLGQPGSIPALVLPSGSMAARHRKGVTAERFFFISTECAATGRLMFQWLDTSKFLVHDAPIIHPDFDVYLPAKSDSQCLSPVTSTASKPVVPQCSIFSQAWGEMAQLLERKFIDRKVRGLNTTSVCRLPLSTPGQFGNIPALLQPSGGS</sequence>
<dbReference type="RefSeq" id="XP_009175929.1">
    <property type="nucleotide sequence ID" value="XM_009177665.1"/>
</dbReference>
<gene>
    <name evidence="1" type="ORF">T265_11100</name>
</gene>